<evidence type="ECO:0000313" key="1">
    <source>
        <dbReference type="EMBL" id="MEQ2427985.1"/>
    </source>
</evidence>
<dbReference type="EMBL" id="JBBMFM010000140">
    <property type="protein sequence ID" value="MEQ2427985.1"/>
    <property type="molecule type" value="Genomic_DNA"/>
</dbReference>
<dbReference type="RefSeq" id="WP_008722699.1">
    <property type="nucleotide sequence ID" value="NZ_JAJFDX010000010.1"/>
</dbReference>
<protein>
    <submittedName>
        <fullName evidence="1">Uncharacterized protein</fullName>
    </submittedName>
</protein>
<reference evidence="1 2" key="1">
    <citation type="submission" date="2024-03" db="EMBL/GenBank/DDBJ databases">
        <title>Human intestinal bacterial collection.</title>
        <authorList>
            <person name="Pauvert C."/>
            <person name="Hitch T.C.A."/>
            <person name="Clavel T."/>
        </authorList>
    </citation>
    <scope>NUCLEOTIDE SEQUENCE [LARGE SCALE GENOMIC DNA]</scope>
    <source>
        <strain evidence="1 2">CLA-SR-H021</strain>
    </source>
</reference>
<keyword evidence="2" id="KW-1185">Reference proteome</keyword>
<accession>A0ABV1DC80</accession>
<proteinExistence type="predicted"/>
<dbReference type="Proteomes" id="UP001454086">
    <property type="component" value="Unassembled WGS sequence"/>
</dbReference>
<organism evidence="1 2">
    <name type="scientific">Enterocloster hominis</name>
    <name type="common">ex Hitch et al. 2024</name>
    <dbReference type="NCBI Taxonomy" id="1917870"/>
    <lineage>
        <taxon>Bacteria</taxon>
        <taxon>Bacillati</taxon>
        <taxon>Bacillota</taxon>
        <taxon>Clostridia</taxon>
        <taxon>Lachnospirales</taxon>
        <taxon>Lachnospiraceae</taxon>
        <taxon>Enterocloster</taxon>
    </lineage>
</organism>
<sequence length="68" mass="7502">MNPGEFSNKFEVTLAESGALPKGFGVLPDNLEDLPDKVQGHTMCFADRTYDRREMISLNGLAYGIINP</sequence>
<name>A0ABV1DC80_9FIRM</name>
<gene>
    <name evidence="1" type="ORF">WMQ36_23765</name>
</gene>
<evidence type="ECO:0000313" key="2">
    <source>
        <dbReference type="Proteomes" id="UP001454086"/>
    </source>
</evidence>
<comment type="caution">
    <text evidence="1">The sequence shown here is derived from an EMBL/GenBank/DDBJ whole genome shotgun (WGS) entry which is preliminary data.</text>
</comment>